<comment type="caution">
    <text evidence="2">The sequence shown here is derived from an EMBL/GenBank/DDBJ whole genome shotgun (WGS) entry which is preliminary data.</text>
</comment>
<dbReference type="OrthoDB" id="8117341at2"/>
<name>A0A316C8D8_PSESE</name>
<feature type="compositionally biased region" description="Basic and acidic residues" evidence="1">
    <location>
        <begin position="39"/>
        <end position="61"/>
    </location>
</feature>
<dbReference type="STRING" id="1192868.GCA_000304395_02601"/>
<dbReference type="Proteomes" id="UP000245396">
    <property type="component" value="Unassembled WGS sequence"/>
</dbReference>
<evidence type="ECO:0000313" key="3">
    <source>
        <dbReference type="Proteomes" id="UP000245396"/>
    </source>
</evidence>
<sequence>MKMSIVVTLDGLLRALRWRAHDLAEQAEQGYRAGISAPRESHRTVDAEMHGKGKGNDRIGR</sequence>
<evidence type="ECO:0000313" key="2">
    <source>
        <dbReference type="EMBL" id="PWJ85326.1"/>
    </source>
</evidence>
<gene>
    <name evidence="2" type="ORF">C7441_103182</name>
</gene>
<evidence type="ECO:0000256" key="1">
    <source>
        <dbReference type="SAM" id="MobiDB-lite"/>
    </source>
</evidence>
<dbReference type="RefSeq" id="WP_146201430.1">
    <property type="nucleotide sequence ID" value="NZ_QGGG01000003.1"/>
</dbReference>
<protein>
    <submittedName>
        <fullName evidence="2">Uncharacterized protein</fullName>
    </submittedName>
</protein>
<accession>A0A316C8D8</accession>
<reference evidence="2 3" key="1">
    <citation type="submission" date="2018-05" db="EMBL/GenBank/DDBJ databases">
        <title>Genomic Encyclopedia of Type Strains, Phase IV (KMG-IV): sequencing the most valuable type-strain genomes for metagenomic binning, comparative biology and taxonomic classification.</title>
        <authorList>
            <person name="Goeker M."/>
        </authorList>
    </citation>
    <scope>NUCLEOTIDE SEQUENCE [LARGE SCALE GENOMIC DNA]</scope>
    <source>
        <strain evidence="2 3">DSM 6986</strain>
    </source>
</reference>
<keyword evidence="3" id="KW-1185">Reference proteome</keyword>
<proteinExistence type="predicted"/>
<feature type="region of interest" description="Disordered" evidence="1">
    <location>
        <begin position="33"/>
        <end position="61"/>
    </location>
</feature>
<organism evidence="2 3">
    <name type="scientific">Pseudaminobacter salicylatoxidans</name>
    <dbReference type="NCBI Taxonomy" id="93369"/>
    <lineage>
        <taxon>Bacteria</taxon>
        <taxon>Pseudomonadati</taxon>
        <taxon>Pseudomonadota</taxon>
        <taxon>Alphaproteobacteria</taxon>
        <taxon>Hyphomicrobiales</taxon>
        <taxon>Phyllobacteriaceae</taxon>
        <taxon>Pseudaminobacter</taxon>
    </lineage>
</organism>
<dbReference type="EMBL" id="QGGG01000003">
    <property type="protein sequence ID" value="PWJ85326.1"/>
    <property type="molecule type" value="Genomic_DNA"/>
</dbReference>
<dbReference type="AlphaFoldDB" id="A0A316C8D8"/>